<keyword evidence="4 8" id="KW-1133">Transmembrane helix</keyword>
<feature type="compositionally biased region" description="Pro residues" evidence="7">
    <location>
        <begin position="556"/>
        <end position="565"/>
    </location>
</feature>
<protein>
    <recommendedName>
        <fullName evidence="9">ABC transmembrane type-1 domain-containing protein</fullName>
    </recommendedName>
</protein>
<keyword evidence="3" id="KW-0479">Metal-binding</keyword>
<dbReference type="InterPro" id="IPR001303">
    <property type="entry name" value="Aldolase_II/adducin_N"/>
</dbReference>
<feature type="domain" description="ABC transmembrane type-1" evidence="9">
    <location>
        <begin position="342"/>
        <end position="533"/>
    </location>
</feature>
<dbReference type="EMBL" id="AP027731">
    <property type="protein sequence ID" value="BDZ45690.1"/>
    <property type="molecule type" value="Genomic_DNA"/>
</dbReference>
<keyword evidence="11" id="KW-1185">Reference proteome</keyword>
<dbReference type="SUPFAM" id="SSF53639">
    <property type="entry name" value="AraD/HMP-PK domain-like"/>
    <property type="match status" value="1"/>
</dbReference>
<proteinExistence type="predicted"/>
<dbReference type="Gene3D" id="1.20.1560.10">
    <property type="entry name" value="ABC transporter type 1, transmembrane domain"/>
    <property type="match status" value="1"/>
</dbReference>
<dbReference type="CDD" id="cd07346">
    <property type="entry name" value="ABC_6TM_exporters"/>
    <property type="match status" value="1"/>
</dbReference>
<dbReference type="PANTHER" id="PTHR22789">
    <property type="entry name" value="FUCULOSE PHOSPHATE ALDOLASE"/>
    <property type="match status" value="1"/>
</dbReference>
<dbReference type="InterPro" id="IPR050197">
    <property type="entry name" value="Aldolase_class_II_sugar_metab"/>
</dbReference>
<dbReference type="Gene3D" id="3.40.225.10">
    <property type="entry name" value="Class II aldolase/adducin N-terminal domain"/>
    <property type="match status" value="1"/>
</dbReference>
<evidence type="ECO:0000313" key="10">
    <source>
        <dbReference type="EMBL" id="BDZ45690.1"/>
    </source>
</evidence>
<evidence type="ECO:0000256" key="1">
    <source>
        <dbReference type="ARBA" id="ARBA00004651"/>
    </source>
</evidence>
<dbReference type="PANTHER" id="PTHR22789:SF0">
    <property type="entry name" value="3-OXO-TETRONATE 4-PHOSPHATE DECARBOXYLASE-RELATED"/>
    <property type="match status" value="1"/>
</dbReference>
<accession>A0ABM8GBS5</accession>
<dbReference type="SUPFAM" id="SSF90123">
    <property type="entry name" value="ABC transporter transmembrane region"/>
    <property type="match status" value="1"/>
</dbReference>
<feature type="transmembrane region" description="Helical" evidence="8">
    <location>
        <begin position="508"/>
        <end position="531"/>
    </location>
</feature>
<evidence type="ECO:0000256" key="3">
    <source>
        <dbReference type="ARBA" id="ARBA00022723"/>
    </source>
</evidence>
<feature type="transmembrane region" description="Helical" evidence="8">
    <location>
        <begin position="479"/>
        <end position="502"/>
    </location>
</feature>
<gene>
    <name evidence="10" type="ORF">GCM10025866_15990</name>
</gene>
<organism evidence="10 11">
    <name type="scientific">Naasia aerilata</name>
    <dbReference type="NCBI Taxonomy" id="1162966"/>
    <lineage>
        <taxon>Bacteria</taxon>
        <taxon>Bacillati</taxon>
        <taxon>Actinomycetota</taxon>
        <taxon>Actinomycetes</taxon>
        <taxon>Micrococcales</taxon>
        <taxon>Microbacteriaceae</taxon>
        <taxon>Naasia</taxon>
    </lineage>
</organism>
<evidence type="ECO:0000256" key="8">
    <source>
        <dbReference type="SAM" id="Phobius"/>
    </source>
</evidence>
<evidence type="ECO:0000313" key="11">
    <source>
        <dbReference type="Proteomes" id="UP001321498"/>
    </source>
</evidence>
<evidence type="ECO:0000256" key="7">
    <source>
        <dbReference type="SAM" id="MobiDB-lite"/>
    </source>
</evidence>
<reference evidence="11" key="1">
    <citation type="journal article" date="2019" name="Int. J. Syst. Evol. Microbiol.">
        <title>The Global Catalogue of Microorganisms (GCM) 10K type strain sequencing project: providing services to taxonomists for standard genome sequencing and annotation.</title>
        <authorList>
            <consortium name="The Broad Institute Genomics Platform"/>
            <consortium name="The Broad Institute Genome Sequencing Center for Infectious Disease"/>
            <person name="Wu L."/>
            <person name="Ma J."/>
        </authorList>
    </citation>
    <scope>NUCLEOTIDE SEQUENCE [LARGE SCALE GENOMIC DNA]</scope>
    <source>
        <strain evidence="11">NBRC 108725</strain>
    </source>
</reference>
<dbReference type="InterPro" id="IPR036409">
    <property type="entry name" value="Aldolase_II/adducin_N_sf"/>
</dbReference>
<dbReference type="RefSeq" id="WP_286278940.1">
    <property type="nucleotide sequence ID" value="NZ_AP027731.1"/>
</dbReference>
<keyword evidence="2 8" id="KW-0812">Transmembrane</keyword>
<feature type="region of interest" description="Disordered" evidence="7">
    <location>
        <begin position="552"/>
        <end position="573"/>
    </location>
</feature>
<name>A0ABM8GBS5_9MICO</name>
<dbReference type="Pfam" id="PF00596">
    <property type="entry name" value="Aldolase_II"/>
    <property type="match status" value="1"/>
</dbReference>
<feature type="region of interest" description="Disordered" evidence="7">
    <location>
        <begin position="261"/>
        <end position="319"/>
    </location>
</feature>
<keyword evidence="5 8" id="KW-0472">Membrane</keyword>
<evidence type="ECO:0000259" key="9">
    <source>
        <dbReference type="PROSITE" id="PS50929"/>
    </source>
</evidence>
<keyword evidence="6" id="KW-0456">Lyase</keyword>
<feature type="region of interest" description="Disordered" evidence="7">
    <location>
        <begin position="194"/>
        <end position="236"/>
    </location>
</feature>
<feature type="transmembrane region" description="Helical" evidence="8">
    <location>
        <begin position="365"/>
        <end position="384"/>
    </location>
</feature>
<dbReference type="SMART" id="SM01007">
    <property type="entry name" value="Aldolase_II"/>
    <property type="match status" value="1"/>
</dbReference>
<dbReference type="InterPro" id="IPR011527">
    <property type="entry name" value="ABC1_TM_dom"/>
</dbReference>
<evidence type="ECO:0000256" key="4">
    <source>
        <dbReference type="ARBA" id="ARBA00022989"/>
    </source>
</evidence>
<dbReference type="Proteomes" id="UP001321498">
    <property type="component" value="Chromosome"/>
</dbReference>
<evidence type="ECO:0000256" key="6">
    <source>
        <dbReference type="ARBA" id="ARBA00023239"/>
    </source>
</evidence>
<dbReference type="InterPro" id="IPR036640">
    <property type="entry name" value="ABC1_TM_sf"/>
</dbReference>
<feature type="transmembrane region" description="Helical" evidence="8">
    <location>
        <begin position="390"/>
        <end position="413"/>
    </location>
</feature>
<evidence type="ECO:0000256" key="5">
    <source>
        <dbReference type="ARBA" id="ARBA00023136"/>
    </source>
</evidence>
<dbReference type="Pfam" id="PF00664">
    <property type="entry name" value="ABC_membrane"/>
    <property type="match status" value="1"/>
</dbReference>
<dbReference type="PROSITE" id="PS50929">
    <property type="entry name" value="ABC_TM1F"/>
    <property type="match status" value="1"/>
</dbReference>
<evidence type="ECO:0000256" key="2">
    <source>
        <dbReference type="ARBA" id="ARBA00022692"/>
    </source>
</evidence>
<sequence>MTDDADALIRAARHLAARGLSPGSSGNLSVRMGDRMLITPTGSSLSRVESKDLAEVPLGDGSATHGSPSKEYPLHLAVYRQRPGANAVVHLHSPYATAIACLPPDGGLAPLPPLTPYRLMRLGDVPVAPFAAPGSRALADGVESRAKDSPVILLAQHGSVVAGDTVDSAVDLAEELETAAQLTLLLADRAPRLLSPPTSPLSDRPPDHTCLPAEGPPRRVQPRAAETSHHPSSPRLRLAVPALAGRPPEGDAPLRRAVRRDLDGGPGLLAPPARARHRCRHVGERRRSGALADRPRAGRPRAGGSGGDAPSNSDGEPPAELLGVARLVAHHAADTGRAITATKTTGEIVATVSADSNRLGAMFDILARLIGSIVAWLVIAGILFTSSFELGLLVLLGVPASSLLLAVLVRPLARRQLEQRAQFGGLATLGADAVAGLRVLRGVGGEDEFVARYRSRSQQVRRAGVRVASVASYLDGAQVLIPGLFLTGVMLYGAELVLAGRATAGDLVALYGFAAFLVLPIRTGVEALGVFSRGMVGVRRILEVLAVEPAVRDRPQPQPAPPPAPSCMTSPRA</sequence>
<comment type="subcellular location">
    <subcellularLocation>
        <location evidence="1">Cell membrane</location>
        <topology evidence="1">Multi-pass membrane protein</topology>
    </subcellularLocation>
</comment>